<dbReference type="EMBL" id="JAAMPI010000258">
    <property type="protein sequence ID" value="KAF4633454.1"/>
    <property type="molecule type" value="Genomic_DNA"/>
</dbReference>
<evidence type="ECO:0000313" key="3">
    <source>
        <dbReference type="Proteomes" id="UP000566819"/>
    </source>
</evidence>
<dbReference type="OrthoDB" id="412788at2759"/>
<comment type="caution">
    <text evidence="2">The sequence shown here is derived from an EMBL/GenBank/DDBJ whole genome shotgun (WGS) entry which is preliminary data.</text>
</comment>
<comment type="similarity">
    <text evidence="1">Belongs to the asaB hydroxylase/desaturase family.</text>
</comment>
<proteinExistence type="inferred from homology"/>
<dbReference type="PANTHER" id="PTHR34598:SF3">
    <property type="entry name" value="OXIDOREDUCTASE AN1597"/>
    <property type="match status" value="1"/>
</dbReference>
<sequence length="233" mass="27171">MHTKLTFLEDLPLYDEEKPFRFVGFPNLPSEWQSNCTYVDKKVVVSDARGREKEFVLDDYGFKFIKHKSSCDLNMSEFDITGKNEQNLAAYLEESLRLAQKELGVERVICFDWRIRKNLDKPVVIPADESENFRHYTIPPAANIHCEDLTEVDKVLPEKVEYTLFSKYRNYHKWYMLSDQQPDEAIFFVTWDSRNFDECSNVPPHGACLEIGKGSSSPRESIEVRLLVMSPVL</sequence>
<keyword evidence="3" id="KW-1185">Reference proteome</keyword>
<dbReference type="AlphaFoldDB" id="A0A8H4RNZ5"/>
<dbReference type="PANTHER" id="PTHR34598">
    <property type="entry name" value="BLL6449 PROTEIN"/>
    <property type="match status" value="1"/>
</dbReference>
<accession>A0A8H4RNZ5</accession>
<dbReference type="Proteomes" id="UP000566819">
    <property type="component" value="Unassembled WGS sequence"/>
</dbReference>
<name>A0A8H4RNZ5_9HELO</name>
<dbReference type="GO" id="GO:0016491">
    <property type="term" value="F:oxidoreductase activity"/>
    <property type="evidence" value="ECO:0007669"/>
    <property type="project" value="InterPro"/>
</dbReference>
<evidence type="ECO:0000313" key="2">
    <source>
        <dbReference type="EMBL" id="KAF4633454.1"/>
    </source>
</evidence>
<reference evidence="2 3" key="1">
    <citation type="submission" date="2020-03" db="EMBL/GenBank/DDBJ databases">
        <title>Draft Genome Sequence of Cudoniella acicularis.</title>
        <authorList>
            <person name="Buettner E."/>
            <person name="Kellner H."/>
        </authorList>
    </citation>
    <scope>NUCLEOTIDE SEQUENCE [LARGE SCALE GENOMIC DNA]</scope>
    <source>
        <strain evidence="2 3">DSM 108380</strain>
    </source>
</reference>
<gene>
    <name evidence="2" type="ORF">G7Y89_g4665</name>
</gene>
<organism evidence="2 3">
    <name type="scientific">Cudoniella acicularis</name>
    <dbReference type="NCBI Taxonomy" id="354080"/>
    <lineage>
        <taxon>Eukaryota</taxon>
        <taxon>Fungi</taxon>
        <taxon>Dikarya</taxon>
        <taxon>Ascomycota</taxon>
        <taxon>Pezizomycotina</taxon>
        <taxon>Leotiomycetes</taxon>
        <taxon>Helotiales</taxon>
        <taxon>Tricladiaceae</taxon>
        <taxon>Cudoniella</taxon>
    </lineage>
</organism>
<evidence type="ECO:0000256" key="1">
    <source>
        <dbReference type="ARBA" id="ARBA00023604"/>
    </source>
</evidence>
<protein>
    <submittedName>
        <fullName evidence="2">Uncharacterized protein</fullName>
    </submittedName>
</protein>
<dbReference type="InterPro" id="IPR044053">
    <property type="entry name" value="AsaB-like"/>
</dbReference>